<dbReference type="Proteomes" id="UP001178508">
    <property type="component" value="Chromosome 8"/>
</dbReference>
<dbReference type="InterPro" id="IPR013151">
    <property type="entry name" value="Immunoglobulin_dom"/>
</dbReference>
<evidence type="ECO:0000313" key="5">
    <source>
        <dbReference type="Proteomes" id="UP001178508"/>
    </source>
</evidence>
<keyword evidence="5" id="KW-1185">Reference proteome</keyword>
<dbReference type="SMART" id="SM00409">
    <property type="entry name" value="IG"/>
    <property type="match status" value="1"/>
</dbReference>
<evidence type="ECO:0000259" key="3">
    <source>
        <dbReference type="PROSITE" id="PS50835"/>
    </source>
</evidence>
<keyword evidence="2" id="KW-0732">Signal</keyword>
<feature type="chain" id="PRO_5043348192" evidence="2">
    <location>
        <begin position="25"/>
        <end position="143"/>
    </location>
</feature>
<keyword evidence="1" id="KW-0393">Immunoglobulin domain</keyword>
<dbReference type="EMBL" id="OY660871">
    <property type="protein sequence ID" value="CAJ1063074.1"/>
    <property type="molecule type" value="Genomic_DNA"/>
</dbReference>
<proteinExistence type="predicted"/>
<sequence length="143" mass="15276">MSRLTGSVGLLLLLLLVTLSVSSAEDEVTLRSKAQTIAAARGSSVSLSCLAVYNYQLCRLLHVTWRAEGGAEVGAAAGVELTDPKKYLTTVSETLSDGDVRHRQVETEILDLTEEDSGRYQCVARCGGAESAVGRFSEIIVKD</sequence>
<dbReference type="InterPro" id="IPR036179">
    <property type="entry name" value="Ig-like_dom_sf"/>
</dbReference>
<dbReference type="AlphaFoldDB" id="A0AAV1FQN4"/>
<evidence type="ECO:0000256" key="2">
    <source>
        <dbReference type="SAM" id="SignalP"/>
    </source>
</evidence>
<reference evidence="4" key="1">
    <citation type="submission" date="2023-08" db="EMBL/GenBank/DDBJ databases">
        <authorList>
            <person name="Alioto T."/>
            <person name="Alioto T."/>
            <person name="Gomez Garrido J."/>
        </authorList>
    </citation>
    <scope>NUCLEOTIDE SEQUENCE</scope>
</reference>
<gene>
    <name evidence="4" type="ORF">XNOV1_A035977</name>
</gene>
<evidence type="ECO:0000313" key="4">
    <source>
        <dbReference type="EMBL" id="CAJ1063074.1"/>
    </source>
</evidence>
<evidence type="ECO:0000256" key="1">
    <source>
        <dbReference type="ARBA" id="ARBA00023319"/>
    </source>
</evidence>
<dbReference type="InterPro" id="IPR007110">
    <property type="entry name" value="Ig-like_dom"/>
</dbReference>
<feature type="signal peptide" evidence="2">
    <location>
        <begin position="1"/>
        <end position="24"/>
    </location>
</feature>
<dbReference type="SUPFAM" id="SSF48726">
    <property type="entry name" value="Immunoglobulin"/>
    <property type="match status" value="1"/>
</dbReference>
<accession>A0AAV1FQN4</accession>
<dbReference type="Gene3D" id="2.60.40.10">
    <property type="entry name" value="Immunoglobulins"/>
    <property type="match status" value="1"/>
</dbReference>
<feature type="domain" description="Ig-like" evidence="3">
    <location>
        <begin position="26"/>
        <end position="124"/>
    </location>
</feature>
<organism evidence="4 5">
    <name type="scientific">Xyrichtys novacula</name>
    <name type="common">Pearly razorfish</name>
    <name type="synonym">Hemipteronotus novacula</name>
    <dbReference type="NCBI Taxonomy" id="13765"/>
    <lineage>
        <taxon>Eukaryota</taxon>
        <taxon>Metazoa</taxon>
        <taxon>Chordata</taxon>
        <taxon>Craniata</taxon>
        <taxon>Vertebrata</taxon>
        <taxon>Euteleostomi</taxon>
        <taxon>Actinopterygii</taxon>
        <taxon>Neopterygii</taxon>
        <taxon>Teleostei</taxon>
        <taxon>Neoteleostei</taxon>
        <taxon>Acanthomorphata</taxon>
        <taxon>Eupercaria</taxon>
        <taxon>Labriformes</taxon>
        <taxon>Labridae</taxon>
        <taxon>Xyrichtys</taxon>
    </lineage>
</organism>
<dbReference type="Pfam" id="PF00047">
    <property type="entry name" value="ig"/>
    <property type="match status" value="1"/>
</dbReference>
<dbReference type="InterPro" id="IPR003599">
    <property type="entry name" value="Ig_sub"/>
</dbReference>
<protein>
    <submittedName>
        <fullName evidence="4">Uncharacterized protein zgc:174945</fullName>
    </submittedName>
</protein>
<dbReference type="InterPro" id="IPR013783">
    <property type="entry name" value="Ig-like_fold"/>
</dbReference>
<name>A0AAV1FQN4_XYRNO</name>
<dbReference type="PROSITE" id="PS50835">
    <property type="entry name" value="IG_LIKE"/>
    <property type="match status" value="1"/>
</dbReference>